<sequence length="248" mass="28712">MSIPLLEYAPLSQNHRVKGFEVPSDEQPRIYTTDNILAATEMDVLIAAAYRQIFNEQQMLDSYRQRFLESQLRAGQITVRDFIRGLLMSDSFRRLIYDSNNNYRFAEICIQRILGRNVYSDREKHAWSIVLATKGLQGLIDELLNTEEYLSNFGYDTVPYQRRRILPQRTQGELPFARMARYGTDYRDKLPRSYFTIPTGMFAQSERFSLSVFIARANWTTSLSLIGFVLLVAFLLILFSEANSLIGG</sequence>
<dbReference type="PANTHER" id="PTHR34011">
    <property type="entry name" value="PHYCOBILISOME 32.1 KDA LINKER POLYPEPTIDE, PHYCOCYANIN-ASSOCIATED, ROD 2-RELATED"/>
    <property type="match status" value="1"/>
</dbReference>
<dbReference type="Gene3D" id="1.10.3130.20">
    <property type="entry name" value="Phycobilisome linker domain"/>
    <property type="match status" value="1"/>
</dbReference>
<evidence type="ECO:0000259" key="8">
    <source>
        <dbReference type="PROSITE" id="PS51445"/>
    </source>
</evidence>
<dbReference type="Proteomes" id="UP000218785">
    <property type="component" value="Chromosome"/>
</dbReference>
<evidence type="ECO:0000256" key="5">
    <source>
        <dbReference type="ARBA" id="ARBA00023136"/>
    </source>
</evidence>
<name>A0A1Z4MVL3_9CYAN</name>
<dbReference type="InterPro" id="IPR001297">
    <property type="entry name" value="PBS_linker_dom"/>
</dbReference>
<dbReference type="InterPro" id="IPR038255">
    <property type="entry name" value="PBS_linker_sf"/>
</dbReference>
<keyword evidence="10" id="KW-1185">Reference proteome</keyword>
<dbReference type="GO" id="GO:0030089">
    <property type="term" value="C:phycobilisome"/>
    <property type="evidence" value="ECO:0007669"/>
    <property type="project" value="UniProtKB-UniRule"/>
</dbReference>
<accession>A0A1Z4MVL3</accession>
<comment type="similarity">
    <text evidence="6">Belongs to the phycobilisome linker protein family.</text>
</comment>
<dbReference type="EMBL" id="AP018248">
    <property type="protein sequence ID" value="BAY97522.1"/>
    <property type="molecule type" value="Genomic_DNA"/>
</dbReference>
<evidence type="ECO:0000256" key="1">
    <source>
        <dbReference type="ARBA" id="ARBA00004308"/>
    </source>
</evidence>
<evidence type="ECO:0000313" key="9">
    <source>
        <dbReference type="EMBL" id="BAY97522.1"/>
    </source>
</evidence>
<dbReference type="PROSITE" id="PS51445">
    <property type="entry name" value="PBS_LINKER"/>
    <property type="match status" value="1"/>
</dbReference>
<evidence type="ECO:0000256" key="4">
    <source>
        <dbReference type="ARBA" id="ARBA00023078"/>
    </source>
</evidence>
<dbReference type="AlphaFoldDB" id="A0A1Z4MVL3"/>
<comment type="subcellular location">
    <subcellularLocation>
        <location evidence="1">Endomembrane system</location>
    </subcellularLocation>
</comment>
<dbReference type="KEGG" id="ttq:NIES37_14640"/>
<keyword evidence="5 7" id="KW-0472">Membrane</keyword>
<keyword evidence="7" id="KW-1133">Transmembrane helix</keyword>
<protein>
    <submittedName>
        <fullName evidence="9">Phycobilisome rod-core linker polypeptide</fullName>
    </submittedName>
</protein>
<reference evidence="9 10" key="1">
    <citation type="submission" date="2017-06" db="EMBL/GenBank/DDBJ databases">
        <title>Genome sequencing of cyanobaciteial culture collection at National Institute for Environmental Studies (NIES).</title>
        <authorList>
            <person name="Hirose Y."/>
            <person name="Shimura Y."/>
            <person name="Fujisawa T."/>
            <person name="Nakamura Y."/>
            <person name="Kawachi M."/>
        </authorList>
    </citation>
    <scope>NUCLEOTIDE SEQUENCE [LARGE SCALE GENOMIC DNA]</scope>
    <source>
        <strain evidence="9 10">NIES-37</strain>
    </source>
</reference>
<organism evidence="9 10">
    <name type="scientific">Tolypothrix tenuis PCC 7101</name>
    <dbReference type="NCBI Taxonomy" id="231146"/>
    <lineage>
        <taxon>Bacteria</taxon>
        <taxon>Bacillati</taxon>
        <taxon>Cyanobacteriota</taxon>
        <taxon>Cyanophyceae</taxon>
        <taxon>Nostocales</taxon>
        <taxon>Tolypothrichaceae</taxon>
        <taxon>Tolypothrix</taxon>
    </lineage>
</organism>
<keyword evidence="3 6" id="KW-0605">Phycobilisome</keyword>
<dbReference type="RefSeq" id="WP_096574564.1">
    <property type="nucleotide sequence ID" value="NZ_CAWNJS010000001.1"/>
</dbReference>
<dbReference type="GO" id="GO:0015979">
    <property type="term" value="P:photosynthesis"/>
    <property type="evidence" value="ECO:0007669"/>
    <property type="project" value="InterPro"/>
</dbReference>
<keyword evidence="2" id="KW-0042">Antenna complex</keyword>
<evidence type="ECO:0000256" key="7">
    <source>
        <dbReference type="SAM" id="Phobius"/>
    </source>
</evidence>
<evidence type="ECO:0000256" key="6">
    <source>
        <dbReference type="PROSITE-ProRule" id="PRU00775"/>
    </source>
</evidence>
<evidence type="ECO:0000256" key="2">
    <source>
        <dbReference type="ARBA" id="ARBA00022549"/>
    </source>
</evidence>
<dbReference type="GO" id="GO:0012505">
    <property type="term" value="C:endomembrane system"/>
    <property type="evidence" value="ECO:0007669"/>
    <property type="project" value="UniProtKB-SubCell"/>
</dbReference>
<evidence type="ECO:0000256" key="3">
    <source>
        <dbReference type="ARBA" id="ARBA00022738"/>
    </source>
</evidence>
<dbReference type="Pfam" id="PF00427">
    <property type="entry name" value="PBS_linker_poly"/>
    <property type="match status" value="1"/>
</dbReference>
<gene>
    <name evidence="9" type="ORF">NIES37_14640</name>
</gene>
<keyword evidence="4" id="KW-0793">Thylakoid</keyword>
<keyword evidence="7" id="KW-0812">Transmembrane</keyword>
<feature type="transmembrane region" description="Helical" evidence="7">
    <location>
        <begin position="219"/>
        <end position="239"/>
    </location>
</feature>
<evidence type="ECO:0000313" key="10">
    <source>
        <dbReference type="Proteomes" id="UP000218785"/>
    </source>
</evidence>
<proteinExistence type="inferred from homology"/>
<feature type="domain" description="PBS-linker" evidence="8">
    <location>
        <begin position="11"/>
        <end position="194"/>
    </location>
</feature>